<reference evidence="2 3" key="1">
    <citation type="submission" date="2015-11" db="EMBL/GenBank/DDBJ databases">
        <title>Exploring the genomic traits of fungus-feeding bacterial genus Collimonas.</title>
        <authorList>
            <person name="Song C."/>
            <person name="Schmidt R."/>
            <person name="de Jager V."/>
            <person name="Krzyzanowska D."/>
            <person name="Jongedijk E."/>
            <person name="Cankar K."/>
            <person name="Beekwilder J."/>
            <person name="van Veen A."/>
            <person name="de Boer W."/>
            <person name="van Veen J.A."/>
            <person name="Garbeva P."/>
        </authorList>
    </citation>
    <scope>NUCLEOTIDE SEQUENCE [LARGE SCALE GENOMIC DNA]</scope>
    <source>
        <strain evidence="2 3">Ter91</strain>
    </source>
</reference>
<organism evidence="2 3">
    <name type="scientific">Collimonas pratensis</name>
    <dbReference type="NCBI Taxonomy" id="279113"/>
    <lineage>
        <taxon>Bacteria</taxon>
        <taxon>Pseudomonadati</taxon>
        <taxon>Pseudomonadota</taxon>
        <taxon>Betaproteobacteria</taxon>
        <taxon>Burkholderiales</taxon>
        <taxon>Oxalobacteraceae</taxon>
        <taxon>Collimonas</taxon>
    </lineage>
</organism>
<gene>
    <name evidence="2" type="ORF">CPter91_5295</name>
</gene>
<keyword evidence="1" id="KW-0472">Membrane</keyword>
<accession>A0A127QC44</accession>
<evidence type="ECO:0000256" key="1">
    <source>
        <dbReference type="SAM" id="Phobius"/>
    </source>
</evidence>
<feature type="transmembrane region" description="Helical" evidence="1">
    <location>
        <begin position="12"/>
        <end position="29"/>
    </location>
</feature>
<dbReference type="KEGG" id="cpra:CPter91_5295"/>
<dbReference type="Proteomes" id="UP000074561">
    <property type="component" value="Chromosome"/>
</dbReference>
<keyword evidence="1" id="KW-1133">Transmembrane helix</keyword>
<dbReference type="AlphaFoldDB" id="A0A127QC44"/>
<protein>
    <submittedName>
        <fullName evidence="2">Uncharacterized protein</fullName>
    </submittedName>
</protein>
<dbReference type="PATRIC" id="fig|279113.9.peg.5250"/>
<proteinExistence type="predicted"/>
<keyword evidence="1" id="KW-0812">Transmembrane</keyword>
<sequence>MWGYGERRYRIFFFALLMIGIYARMFHGADWGDKASLN</sequence>
<dbReference type="EMBL" id="CP013234">
    <property type="protein sequence ID" value="AMP07581.1"/>
    <property type="molecule type" value="Genomic_DNA"/>
</dbReference>
<evidence type="ECO:0000313" key="2">
    <source>
        <dbReference type="EMBL" id="AMP07581.1"/>
    </source>
</evidence>
<evidence type="ECO:0000313" key="3">
    <source>
        <dbReference type="Proteomes" id="UP000074561"/>
    </source>
</evidence>
<name>A0A127QC44_9BURK</name>